<dbReference type="EC" id="3.6.3.-" evidence="12"/>
<keyword evidence="2" id="KW-0813">Transport</keyword>
<keyword evidence="4 9" id="KW-0812">Transmembrane</keyword>
<dbReference type="EMBL" id="CVQV01000004">
    <property type="protein sequence ID" value="CRK74893.1"/>
    <property type="molecule type" value="Genomic_DNA"/>
</dbReference>
<dbReference type="PANTHER" id="PTHR43394:SF1">
    <property type="entry name" value="ATP-BINDING CASSETTE SUB-FAMILY B MEMBER 10, MITOCHONDRIAL"/>
    <property type="match status" value="1"/>
</dbReference>
<dbReference type="AlphaFoldDB" id="A0A0U1NK77"/>
<reference evidence="12 13" key="1">
    <citation type="submission" date="2015-04" db="EMBL/GenBank/DDBJ databases">
        <authorList>
            <person name="Syromyatnikov M.Y."/>
            <person name="Popov V.N."/>
        </authorList>
    </citation>
    <scope>NUCLEOTIDE SEQUENCE [LARGE SCALE GENOMIC DNA]</scope>
    <source>
        <strain evidence="12 13">CECT 5292</strain>
    </source>
</reference>
<protein>
    <submittedName>
        <fullName evidence="12">Lipid A export ATP-binding/permease protein MsbA</fullName>
        <ecNumber evidence="12">3.6.3.-</ecNumber>
    </submittedName>
</protein>
<evidence type="ECO:0000256" key="6">
    <source>
        <dbReference type="ARBA" id="ARBA00022840"/>
    </source>
</evidence>
<evidence type="ECO:0000256" key="1">
    <source>
        <dbReference type="ARBA" id="ARBA00004651"/>
    </source>
</evidence>
<dbReference type="GO" id="GO:0005524">
    <property type="term" value="F:ATP binding"/>
    <property type="evidence" value="ECO:0007669"/>
    <property type="project" value="UniProtKB-KW"/>
</dbReference>
<keyword evidence="12" id="KW-0378">Hydrolase</keyword>
<dbReference type="InterPro" id="IPR003439">
    <property type="entry name" value="ABC_transporter-like_ATP-bd"/>
</dbReference>
<dbReference type="InterPro" id="IPR027417">
    <property type="entry name" value="P-loop_NTPase"/>
</dbReference>
<dbReference type="InterPro" id="IPR011527">
    <property type="entry name" value="ABC1_TM_dom"/>
</dbReference>
<dbReference type="CDD" id="cd18552">
    <property type="entry name" value="ABC_6TM_MsbA_like"/>
    <property type="match status" value="1"/>
</dbReference>
<dbReference type="PROSITE" id="PS50929">
    <property type="entry name" value="ABC_TM1F"/>
    <property type="match status" value="1"/>
</dbReference>
<dbReference type="Pfam" id="PF00664">
    <property type="entry name" value="ABC_membrane"/>
    <property type="match status" value="1"/>
</dbReference>
<dbReference type="FunFam" id="3.40.50.300:FF:000221">
    <property type="entry name" value="Multidrug ABC transporter ATP-binding protein"/>
    <property type="match status" value="1"/>
</dbReference>
<keyword evidence="6 12" id="KW-0067">ATP-binding</keyword>
<evidence type="ECO:0000256" key="4">
    <source>
        <dbReference type="ARBA" id="ARBA00022692"/>
    </source>
</evidence>
<evidence type="ECO:0000256" key="2">
    <source>
        <dbReference type="ARBA" id="ARBA00022448"/>
    </source>
</evidence>
<evidence type="ECO:0000256" key="8">
    <source>
        <dbReference type="ARBA" id="ARBA00023136"/>
    </source>
</evidence>
<gene>
    <name evidence="12" type="primary">msbA</name>
    <name evidence="12" type="ORF">NIG5292_00932</name>
</gene>
<proteinExistence type="predicted"/>
<evidence type="ECO:0000259" key="11">
    <source>
        <dbReference type="PROSITE" id="PS50929"/>
    </source>
</evidence>
<keyword evidence="8 9" id="KW-0472">Membrane</keyword>
<dbReference type="GO" id="GO:0015421">
    <property type="term" value="F:ABC-type oligopeptide transporter activity"/>
    <property type="evidence" value="ECO:0007669"/>
    <property type="project" value="TreeGrafter"/>
</dbReference>
<dbReference type="InterPro" id="IPR036640">
    <property type="entry name" value="ABC1_TM_sf"/>
</dbReference>
<dbReference type="STRING" id="282199.GCA_001049735_00932"/>
<dbReference type="GO" id="GO:0005886">
    <property type="term" value="C:plasma membrane"/>
    <property type="evidence" value="ECO:0007669"/>
    <property type="project" value="UniProtKB-SubCell"/>
</dbReference>
<name>A0A0U1NK77_9RHOB</name>
<evidence type="ECO:0000256" key="7">
    <source>
        <dbReference type="ARBA" id="ARBA00022989"/>
    </source>
</evidence>
<dbReference type="InterPro" id="IPR003593">
    <property type="entry name" value="AAA+_ATPase"/>
</dbReference>
<dbReference type="SUPFAM" id="SSF52540">
    <property type="entry name" value="P-loop containing nucleoside triphosphate hydrolases"/>
    <property type="match status" value="1"/>
</dbReference>
<organism evidence="12 13">
    <name type="scientific">Nereida ignava</name>
    <dbReference type="NCBI Taxonomy" id="282199"/>
    <lineage>
        <taxon>Bacteria</taxon>
        <taxon>Pseudomonadati</taxon>
        <taxon>Pseudomonadota</taxon>
        <taxon>Alphaproteobacteria</taxon>
        <taxon>Rhodobacterales</taxon>
        <taxon>Roseobacteraceae</taxon>
        <taxon>Nereida</taxon>
    </lineage>
</organism>
<evidence type="ECO:0000256" key="9">
    <source>
        <dbReference type="SAM" id="Phobius"/>
    </source>
</evidence>
<dbReference type="PROSITE" id="PS50893">
    <property type="entry name" value="ABC_TRANSPORTER_2"/>
    <property type="match status" value="1"/>
</dbReference>
<evidence type="ECO:0000256" key="3">
    <source>
        <dbReference type="ARBA" id="ARBA00022475"/>
    </source>
</evidence>
<dbReference type="SUPFAM" id="SSF90123">
    <property type="entry name" value="ABC transporter transmembrane region"/>
    <property type="match status" value="1"/>
</dbReference>
<dbReference type="InterPro" id="IPR017871">
    <property type="entry name" value="ABC_transporter-like_CS"/>
</dbReference>
<dbReference type="Proteomes" id="UP000048949">
    <property type="component" value="Unassembled WGS sequence"/>
</dbReference>
<dbReference type="RefSeq" id="WP_074842118.1">
    <property type="nucleotide sequence ID" value="NZ_CBFHGK010000010.1"/>
</dbReference>
<sequence>MTETSPPTTDIAAQSPVAAGTPRTLTDRALFGWLWTRFLRPHTGWLIIALIFMAVEGSMLGLLSYMLQPMFDTVFVGGNKSAAYVVGGVIFGIFAVRAITTVGQRAILTRIAQKTEGTIKSDMARHLMSLDMGFHQKNPPGYLIERVQGDVQGVNQVWMALITGAGRDAVTLVALLVVVLSIDWVWTLVTLIGLPLMILPSQLMQRFVRRKATNARDVAASMSTRLDEIFHGMAPIKLNRLETYQDDRYTGLISKRVRVEVQAAIGRAMMSGLADLVAGIGFFAVLVYGASDIISGEKTIGEFMSFFTAMGFAFEPLRRLAGLAGIWQTAAAGIERLKELFETTPDQIKAPVSITPLPSETGDIVLRDVHLSYGDHPVLQGASFTAAAGQTTALVGASGAGKSTVFNLLTRLNDPSAGQVMLGDTDITQFDINALRSLYSVVTQDALLFDETIRENILLGQSNVTDEQLAAALDAAHVSAFLPKLEQGIDTPAGPRGSALSGGQRQRVAIARALLRDTPILLLDEATSALDTQSEKLVQDALEKLSKGRTTLVIAHRLSTIQNADKIVVMDRGRVVEEGSHGALMALGGAYAALHAAQFKDGKTVHRAPYLSTPSETEEAPSIWTSLTNLFRRST</sequence>
<accession>A0A0U1NK77</accession>
<dbReference type="PROSITE" id="PS00211">
    <property type="entry name" value="ABC_TRANSPORTER_1"/>
    <property type="match status" value="1"/>
</dbReference>
<dbReference type="Pfam" id="PF00005">
    <property type="entry name" value="ABC_tran"/>
    <property type="match status" value="1"/>
</dbReference>
<evidence type="ECO:0000313" key="12">
    <source>
        <dbReference type="EMBL" id="CRK74893.1"/>
    </source>
</evidence>
<keyword evidence="7 9" id="KW-1133">Transmembrane helix</keyword>
<dbReference type="InterPro" id="IPR039421">
    <property type="entry name" value="Type_1_exporter"/>
</dbReference>
<dbReference type="PANTHER" id="PTHR43394">
    <property type="entry name" value="ATP-DEPENDENT PERMEASE MDL1, MITOCHONDRIAL"/>
    <property type="match status" value="1"/>
</dbReference>
<dbReference type="Gene3D" id="3.40.50.300">
    <property type="entry name" value="P-loop containing nucleotide triphosphate hydrolases"/>
    <property type="match status" value="1"/>
</dbReference>
<comment type="subcellular location">
    <subcellularLocation>
        <location evidence="1">Cell membrane</location>
        <topology evidence="1">Multi-pass membrane protein</topology>
    </subcellularLocation>
</comment>
<feature type="transmembrane region" description="Helical" evidence="9">
    <location>
        <begin position="45"/>
        <end position="67"/>
    </location>
</feature>
<keyword evidence="3" id="KW-1003">Cell membrane</keyword>
<keyword evidence="5" id="KW-0547">Nucleotide-binding</keyword>
<feature type="domain" description="ABC transporter" evidence="10">
    <location>
        <begin position="364"/>
        <end position="597"/>
    </location>
</feature>
<evidence type="ECO:0000256" key="5">
    <source>
        <dbReference type="ARBA" id="ARBA00022741"/>
    </source>
</evidence>
<feature type="transmembrane region" description="Helical" evidence="9">
    <location>
        <begin position="82"/>
        <end position="100"/>
    </location>
</feature>
<keyword evidence="13" id="KW-1185">Reference proteome</keyword>
<dbReference type="SMART" id="SM00382">
    <property type="entry name" value="AAA"/>
    <property type="match status" value="1"/>
</dbReference>
<evidence type="ECO:0000259" key="10">
    <source>
        <dbReference type="PROSITE" id="PS50893"/>
    </source>
</evidence>
<evidence type="ECO:0000313" key="13">
    <source>
        <dbReference type="Proteomes" id="UP000048949"/>
    </source>
</evidence>
<feature type="domain" description="ABC transmembrane type-1" evidence="11">
    <location>
        <begin position="47"/>
        <end position="329"/>
    </location>
</feature>
<dbReference type="Gene3D" id="1.20.1560.10">
    <property type="entry name" value="ABC transporter type 1, transmembrane domain"/>
    <property type="match status" value="1"/>
</dbReference>
<dbReference type="GO" id="GO:0016887">
    <property type="term" value="F:ATP hydrolysis activity"/>
    <property type="evidence" value="ECO:0007669"/>
    <property type="project" value="InterPro"/>
</dbReference>